<dbReference type="EMBL" id="CM042038">
    <property type="protein sequence ID" value="KAI3731777.1"/>
    <property type="molecule type" value="Genomic_DNA"/>
</dbReference>
<evidence type="ECO:0000313" key="2">
    <source>
        <dbReference type="Proteomes" id="UP001056120"/>
    </source>
</evidence>
<gene>
    <name evidence="1" type="ORF">L1987_62966</name>
</gene>
<accession>A0ACB9CBU1</accession>
<dbReference type="Proteomes" id="UP001056120">
    <property type="component" value="Linkage Group LG21"/>
</dbReference>
<name>A0ACB9CBU1_9ASTR</name>
<organism evidence="1 2">
    <name type="scientific">Smallanthus sonchifolius</name>
    <dbReference type="NCBI Taxonomy" id="185202"/>
    <lineage>
        <taxon>Eukaryota</taxon>
        <taxon>Viridiplantae</taxon>
        <taxon>Streptophyta</taxon>
        <taxon>Embryophyta</taxon>
        <taxon>Tracheophyta</taxon>
        <taxon>Spermatophyta</taxon>
        <taxon>Magnoliopsida</taxon>
        <taxon>eudicotyledons</taxon>
        <taxon>Gunneridae</taxon>
        <taxon>Pentapetalae</taxon>
        <taxon>asterids</taxon>
        <taxon>campanulids</taxon>
        <taxon>Asterales</taxon>
        <taxon>Asteraceae</taxon>
        <taxon>Asteroideae</taxon>
        <taxon>Heliantheae alliance</taxon>
        <taxon>Millerieae</taxon>
        <taxon>Smallanthus</taxon>
    </lineage>
</organism>
<evidence type="ECO:0000313" key="1">
    <source>
        <dbReference type="EMBL" id="KAI3731777.1"/>
    </source>
</evidence>
<keyword evidence="2" id="KW-1185">Reference proteome</keyword>
<comment type="caution">
    <text evidence="1">The sequence shown here is derived from an EMBL/GenBank/DDBJ whole genome shotgun (WGS) entry which is preliminary data.</text>
</comment>
<sequence length="486" mass="53239">MASSSSLILLLVLLHVLMVFNVGDGGEMVSMEDGELLGLFEVMGSLLDDPTWAQMHPQPCTDTPWPGVQCELMAQEDGEKGSQDYNPTIFHVTKIHIGTDILTPPCKPNASLSSTGLMKLPYLKTLSLFNCFNVTPVSLTSSLFENNSLSSLEHLALVSNPSLHGSIPSILGYLQSLRVLSLSQNKLTGEIPQEICGLVNLQQLDLSYNHLTGSVPQEIGKLKSLTIFDLSYNMIGGQLPSSFGQLQSLQKIDLGFNNITGRVPQEVGNLSKLVLFDLSQNFLTGPLPESLSGLKELEYLVMQDNPINTGMPLFIGSLGRLKVLSFSRCGLIGHIVTYLSILKNLTALSLDNNSLNGTVPSYIGSLPNLEQLNLSQNQLSGELLVSQEFINRIGMRLDIRGNNGLCIKNNTLSEVKNPISCVSSRSRTSGNKSSWGDQEEDVHKDECGNMNSNLYQSNWSPKNHHHGYGFRLGLDQMFLVMIFLLL</sequence>
<proteinExistence type="predicted"/>
<reference evidence="1 2" key="2">
    <citation type="journal article" date="2022" name="Mol. Ecol. Resour.">
        <title>The genomes of chicory, endive, great burdock and yacon provide insights into Asteraceae paleo-polyploidization history and plant inulin production.</title>
        <authorList>
            <person name="Fan W."/>
            <person name="Wang S."/>
            <person name="Wang H."/>
            <person name="Wang A."/>
            <person name="Jiang F."/>
            <person name="Liu H."/>
            <person name="Zhao H."/>
            <person name="Xu D."/>
            <person name="Zhang Y."/>
        </authorList>
    </citation>
    <scope>NUCLEOTIDE SEQUENCE [LARGE SCALE GENOMIC DNA]</scope>
    <source>
        <strain evidence="2">cv. Yunnan</strain>
        <tissue evidence="1">Leaves</tissue>
    </source>
</reference>
<protein>
    <submittedName>
        <fullName evidence="1">Uncharacterized protein</fullName>
    </submittedName>
</protein>
<reference evidence="2" key="1">
    <citation type="journal article" date="2022" name="Mol. Ecol. Resour.">
        <title>The genomes of chicory, endive, great burdock and yacon provide insights into Asteraceae palaeo-polyploidization history and plant inulin production.</title>
        <authorList>
            <person name="Fan W."/>
            <person name="Wang S."/>
            <person name="Wang H."/>
            <person name="Wang A."/>
            <person name="Jiang F."/>
            <person name="Liu H."/>
            <person name="Zhao H."/>
            <person name="Xu D."/>
            <person name="Zhang Y."/>
        </authorList>
    </citation>
    <scope>NUCLEOTIDE SEQUENCE [LARGE SCALE GENOMIC DNA]</scope>
    <source>
        <strain evidence="2">cv. Yunnan</strain>
    </source>
</reference>